<keyword evidence="1" id="KW-0378">Hydrolase</keyword>
<dbReference type="PROSITE" id="PS00893">
    <property type="entry name" value="NUDIX_BOX"/>
    <property type="match status" value="1"/>
</dbReference>
<dbReference type="InterPro" id="IPR020084">
    <property type="entry name" value="NUDIX_hydrolase_CS"/>
</dbReference>
<feature type="region of interest" description="Disordered" evidence="2">
    <location>
        <begin position="1"/>
        <end position="177"/>
    </location>
</feature>
<gene>
    <name evidence="4" type="ORF">KIPB_000240</name>
</gene>
<proteinExistence type="predicted"/>
<dbReference type="Pfam" id="PF00293">
    <property type="entry name" value="NUDIX"/>
    <property type="match status" value="1"/>
</dbReference>
<dbReference type="PROSITE" id="PS51462">
    <property type="entry name" value="NUDIX"/>
    <property type="match status" value="1"/>
</dbReference>
<dbReference type="InterPro" id="IPR000086">
    <property type="entry name" value="NUDIX_hydrolase_dom"/>
</dbReference>
<dbReference type="Proteomes" id="UP000265618">
    <property type="component" value="Unassembled WGS sequence"/>
</dbReference>
<feature type="region of interest" description="Disordered" evidence="2">
    <location>
        <begin position="239"/>
        <end position="259"/>
    </location>
</feature>
<protein>
    <recommendedName>
        <fullName evidence="3">Nudix hydrolase domain-containing protein</fullName>
    </recommendedName>
</protein>
<feature type="compositionally biased region" description="Polar residues" evidence="2">
    <location>
        <begin position="239"/>
        <end position="251"/>
    </location>
</feature>
<evidence type="ECO:0000256" key="2">
    <source>
        <dbReference type="SAM" id="MobiDB-lite"/>
    </source>
</evidence>
<feature type="compositionally biased region" description="Basic and acidic residues" evidence="2">
    <location>
        <begin position="9"/>
        <end position="163"/>
    </location>
</feature>
<evidence type="ECO:0000256" key="1">
    <source>
        <dbReference type="ARBA" id="ARBA00022801"/>
    </source>
</evidence>
<sequence length="646" mass="73589">MEVQRERRKREEERRREREEAMQKSRAAEESEKERAREREKRRAMQKSRAAEKERETERKREKERQIQIAAQREREKERQMQIAAEREREKERQIQIARAAERGRENERQRQIARAAEREREKERQTQIARAAEREREKERQRQGALAAEREREEERNREGERQMQMQRARAAEREREKELQMQIAIAAEREREKCARRNAIPPGITYLPKRPAGSGLDVQPASKRVISVPGVVSPVTQTVKDSQTQSSTVKDALSRDSTLPPAAPHVTICADRSYWRGSSLVVVPSLPNKSVPEPLRTSIYKEMPYIFEGVAEECTGKLKGQGTAIHRGCVSTSHPEGVTVIHAPYLRFRDMQMLKGEAYNRLRTTIHDVLEAARELGAGTVTLPRLADVRVTKGNAESQPRYHYALVTAVRGFLEEEKERDKNGEGGMQIRIVEHHPLAIESLRTQAATLGLTVLDDPAPPTVKDPVEPKMPPAGILPVREVEGVRQVLLSVEKRQWKNYVLLHVLGGKGEVGETTRQTAVREFWEETGKTLSSEDVEGLLPPSVEPVYVPEGKYTLFSMWVPPGHMLNTLPDTFTPSVEVCALVWCPLDALLKSVEKKKKGGKGGREGREGRERKACTFPSWSDCPEWQGAMAAYSPVALYAR</sequence>
<dbReference type="InterPro" id="IPR015797">
    <property type="entry name" value="NUDIX_hydrolase-like_dom_sf"/>
</dbReference>
<organism evidence="4 5">
    <name type="scientific">Kipferlia bialata</name>
    <dbReference type="NCBI Taxonomy" id="797122"/>
    <lineage>
        <taxon>Eukaryota</taxon>
        <taxon>Metamonada</taxon>
        <taxon>Carpediemonas-like organisms</taxon>
        <taxon>Kipferlia</taxon>
    </lineage>
</organism>
<feature type="domain" description="Nudix hydrolase" evidence="3">
    <location>
        <begin position="471"/>
        <end position="613"/>
    </location>
</feature>
<accession>A0A9K3CN41</accession>
<dbReference type="AlphaFoldDB" id="A0A9K3CN41"/>
<comment type="caution">
    <text evidence="4">The sequence shown here is derived from an EMBL/GenBank/DDBJ whole genome shotgun (WGS) entry which is preliminary data.</text>
</comment>
<keyword evidence="5" id="KW-1185">Reference proteome</keyword>
<evidence type="ECO:0000313" key="5">
    <source>
        <dbReference type="Proteomes" id="UP000265618"/>
    </source>
</evidence>
<dbReference type="GO" id="GO:0016787">
    <property type="term" value="F:hydrolase activity"/>
    <property type="evidence" value="ECO:0007669"/>
    <property type="project" value="UniProtKB-KW"/>
</dbReference>
<dbReference type="EMBL" id="BDIP01000023">
    <property type="protein sequence ID" value="GIQ79577.1"/>
    <property type="molecule type" value="Genomic_DNA"/>
</dbReference>
<dbReference type="SUPFAM" id="SSF55811">
    <property type="entry name" value="Nudix"/>
    <property type="match status" value="1"/>
</dbReference>
<reference evidence="4 5" key="1">
    <citation type="journal article" date="2018" name="PLoS ONE">
        <title>The draft genome of Kipferlia bialata reveals reductive genome evolution in fornicate parasites.</title>
        <authorList>
            <person name="Tanifuji G."/>
            <person name="Takabayashi S."/>
            <person name="Kume K."/>
            <person name="Takagi M."/>
            <person name="Nakayama T."/>
            <person name="Kamikawa R."/>
            <person name="Inagaki Y."/>
            <person name="Hashimoto T."/>
        </authorList>
    </citation>
    <scope>NUCLEOTIDE SEQUENCE [LARGE SCALE GENOMIC DNA]</scope>
    <source>
        <strain evidence="4">NY0173</strain>
    </source>
</reference>
<name>A0A9K3CN41_9EUKA</name>
<evidence type="ECO:0000313" key="4">
    <source>
        <dbReference type="EMBL" id="GIQ79577.1"/>
    </source>
</evidence>
<evidence type="ECO:0000259" key="3">
    <source>
        <dbReference type="PROSITE" id="PS51462"/>
    </source>
</evidence>
<dbReference type="Gene3D" id="3.90.79.10">
    <property type="entry name" value="Nucleoside Triphosphate Pyrophosphohydrolase"/>
    <property type="match status" value="1"/>
</dbReference>